<evidence type="ECO:0000313" key="2">
    <source>
        <dbReference type="Proteomes" id="UP001143910"/>
    </source>
</evidence>
<dbReference type="EMBL" id="JANJQO010000464">
    <property type="protein sequence ID" value="KAJ2977511.1"/>
    <property type="molecule type" value="Genomic_DNA"/>
</dbReference>
<name>A0ACC1NFX2_9HYPO</name>
<reference evidence="1" key="1">
    <citation type="submission" date="2022-08" db="EMBL/GenBank/DDBJ databases">
        <title>Genome Sequence of Lecanicillium fungicola.</title>
        <authorList>
            <person name="Buettner E."/>
        </authorList>
    </citation>
    <scope>NUCLEOTIDE SEQUENCE</scope>
    <source>
        <strain evidence="1">Babe33</strain>
    </source>
</reference>
<comment type="caution">
    <text evidence="1">The sequence shown here is derived from an EMBL/GenBank/DDBJ whole genome shotgun (WGS) entry which is preliminary data.</text>
</comment>
<dbReference type="Proteomes" id="UP001143910">
    <property type="component" value="Unassembled WGS sequence"/>
</dbReference>
<accession>A0ACC1NFX2</accession>
<protein>
    <submittedName>
        <fullName evidence="1">Uncharacterized protein</fullName>
    </submittedName>
</protein>
<proteinExistence type="predicted"/>
<sequence length="546" mass="59910">MILAQLTCIAGTIAHAAAATSLRDISASTTPPIIRLDYATYQGARAEGAAVDQFLGMRFARPPLADLRFRAPQEPVFEVEVQDATKFRHLCVGTHDTPGDVYGEDCLFVNVFKPSNATITSKLPVWVFIQGGGYANNYNGNYNASQVLQQTNGNTVFVSFNYRVGVLGFLASEKVHQDGALNAGLLDQRLLLRWVQKHISQFGGDPDHVVIHGVSAGAGSVAYHLTAYGGHDKENIFVGAIAESPFWPTQRTVADMEFQYTRLLHETNCDSLGCLRTVEIHALGNASLPSAFPESENGDPTPLWYWLPVIDGDLVQGHMYSLFQKGNFKRVPILVGDDTNEGTYFASNASSEAEALAFMRANYPRLRVGQLNLVSIFYPRQAPLPLHAAYFPTAAAAYGDSTFLCAGNAMADAVSFFVGRDKAWNYHYNVADPNYIAQGLGVPHVSEIGAVFGPDNVQGQEAASLRTINAEIVPAVMAYFTSFVQFLDPNTRRHPGSPEWGTWRGFGEANGQRLRLQTHSTAMEHVPFELLQKCAMWKFLSKKMDL</sequence>
<keyword evidence="2" id="KW-1185">Reference proteome</keyword>
<organism evidence="1 2">
    <name type="scientific">Zarea fungicola</name>
    <dbReference type="NCBI Taxonomy" id="93591"/>
    <lineage>
        <taxon>Eukaryota</taxon>
        <taxon>Fungi</taxon>
        <taxon>Dikarya</taxon>
        <taxon>Ascomycota</taxon>
        <taxon>Pezizomycotina</taxon>
        <taxon>Sordariomycetes</taxon>
        <taxon>Hypocreomycetidae</taxon>
        <taxon>Hypocreales</taxon>
        <taxon>Cordycipitaceae</taxon>
        <taxon>Zarea</taxon>
    </lineage>
</organism>
<evidence type="ECO:0000313" key="1">
    <source>
        <dbReference type="EMBL" id="KAJ2977511.1"/>
    </source>
</evidence>
<gene>
    <name evidence="1" type="ORF">NQ176_g4334</name>
</gene>